<evidence type="ECO:0000313" key="4">
    <source>
        <dbReference type="EMBL" id="GIO30991.1"/>
    </source>
</evidence>
<accession>A0A919XF18</accession>
<evidence type="ECO:0000256" key="2">
    <source>
        <dbReference type="SAM" id="SignalP"/>
    </source>
</evidence>
<gene>
    <name evidence="4" type="ORF">J2TS6_21320</name>
</gene>
<feature type="compositionally biased region" description="Low complexity" evidence="1">
    <location>
        <begin position="79"/>
        <end position="91"/>
    </location>
</feature>
<sequence length="228" mass="24176">MSKKIWCAGILALAMIAAAGCGQKPTSAPESGQQQETVPGDQGQQQTTGSGGEAAKDPNADGNANGNGAEGAGQGTGTSQGNNSSGGQSEQKPPETANAKKETIDVYYTDPQELELKKSQKEISYKDDADKYAEAYKALQSSGNADLIPLWGKIELKKLDFKNGQITMDVHMPDDARLGAGGEQYALDALTKTMFQFDEVKSVELLVDGAKVESLMGHVDLEHPMTRH</sequence>
<keyword evidence="2" id="KW-0732">Signal</keyword>
<comment type="caution">
    <text evidence="4">The sequence shown here is derived from an EMBL/GenBank/DDBJ whole genome shotgun (WGS) entry which is preliminary data.</text>
</comment>
<dbReference type="PROSITE" id="PS51257">
    <property type="entry name" value="PROKAR_LIPOPROTEIN"/>
    <property type="match status" value="1"/>
</dbReference>
<feature type="compositionally biased region" description="Polar residues" evidence="1">
    <location>
        <begin position="24"/>
        <end position="37"/>
    </location>
</feature>
<evidence type="ECO:0000259" key="3">
    <source>
        <dbReference type="Pfam" id="PF10646"/>
    </source>
</evidence>
<dbReference type="AlphaFoldDB" id="A0A919XF18"/>
<dbReference type="Pfam" id="PF10646">
    <property type="entry name" value="Germane"/>
    <property type="match status" value="1"/>
</dbReference>
<feature type="domain" description="GerMN" evidence="3">
    <location>
        <begin position="106"/>
        <end position="213"/>
    </location>
</feature>
<evidence type="ECO:0000256" key="1">
    <source>
        <dbReference type="SAM" id="MobiDB-lite"/>
    </source>
</evidence>
<dbReference type="RefSeq" id="WP_160041463.1">
    <property type="nucleotide sequence ID" value="NZ_BORQ01000002.1"/>
</dbReference>
<feature type="chain" id="PRO_5038842327" description="GerMN domain-containing protein" evidence="2">
    <location>
        <begin position="20"/>
        <end position="228"/>
    </location>
</feature>
<feature type="signal peptide" evidence="2">
    <location>
        <begin position="1"/>
        <end position="19"/>
    </location>
</feature>
<dbReference type="Proteomes" id="UP000679779">
    <property type="component" value="Unassembled WGS sequence"/>
</dbReference>
<keyword evidence="5" id="KW-1185">Reference proteome</keyword>
<dbReference type="InterPro" id="IPR019606">
    <property type="entry name" value="GerMN"/>
</dbReference>
<name>A0A919XF18_9BACL</name>
<feature type="compositionally biased region" description="Gly residues" evidence="1">
    <location>
        <begin position="68"/>
        <end position="78"/>
    </location>
</feature>
<proteinExistence type="predicted"/>
<evidence type="ECO:0000313" key="5">
    <source>
        <dbReference type="Proteomes" id="UP000679779"/>
    </source>
</evidence>
<feature type="region of interest" description="Disordered" evidence="1">
    <location>
        <begin position="21"/>
        <end position="104"/>
    </location>
</feature>
<organism evidence="4 5">
    <name type="scientific">Paenibacillus albilobatus</name>
    <dbReference type="NCBI Taxonomy" id="2716884"/>
    <lineage>
        <taxon>Bacteria</taxon>
        <taxon>Bacillati</taxon>
        <taxon>Bacillota</taxon>
        <taxon>Bacilli</taxon>
        <taxon>Bacillales</taxon>
        <taxon>Paenibacillaceae</taxon>
        <taxon>Paenibacillus</taxon>
    </lineage>
</organism>
<dbReference type="EMBL" id="BORQ01000002">
    <property type="protein sequence ID" value="GIO30991.1"/>
    <property type="molecule type" value="Genomic_DNA"/>
</dbReference>
<protein>
    <recommendedName>
        <fullName evidence="3">GerMN domain-containing protein</fullName>
    </recommendedName>
</protein>
<reference evidence="4" key="1">
    <citation type="submission" date="2021-03" db="EMBL/GenBank/DDBJ databases">
        <title>Antimicrobial resistance genes in bacteria isolated from Japanese honey, and their potential for conferring macrolide and lincosamide resistance in the American foulbrood pathogen Paenibacillus larvae.</title>
        <authorList>
            <person name="Okamoto M."/>
            <person name="Kumagai M."/>
            <person name="Kanamori H."/>
            <person name="Takamatsu D."/>
        </authorList>
    </citation>
    <scope>NUCLEOTIDE SEQUENCE</scope>
    <source>
        <strain evidence="4">J2TS6</strain>
    </source>
</reference>